<dbReference type="Proteomes" id="UP001238179">
    <property type="component" value="Chromosome"/>
</dbReference>
<comment type="similarity">
    <text evidence="1 2">Belongs to the MEMO1 family.</text>
</comment>
<evidence type="ECO:0000256" key="1">
    <source>
        <dbReference type="ARBA" id="ARBA00006315"/>
    </source>
</evidence>
<dbReference type="InterPro" id="IPR002737">
    <property type="entry name" value="MEMO1_fam"/>
</dbReference>
<evidence type="ECO:0000313" key="3">
    <source>
        <dbReference type="EMBL" id="BDU71935.1"/>
    </source>
</evidence>
<reference evidence="4" key="1">
    <citation type="journal article" date="2023" name="Int. J. Syst. Evol. Microbiol.">
        <title>Mesoterricola silvestris gen. nov., sp. nov., Mesoterricola sediminis sp. nov., Geothrix oryzae sp. nov., Geothrix edaphica sp. nov., Geothrix rubra sp. nov., and Geothrix limicola sp. nov., six novel members of Acidobacteriota isolated from soils.</title>
        <authorList>
            <person name="Itoh H."/>
            <person name="Sugisawa Y."/>
            <person name="Mise K."/>
            <person name="Xu Z."/>
            <person name="Kuniyasu M."/>
            <person name="Ushijima N."/>
            <person name="Kawano K."/>
            <person name="Kobayashi E."/>
            <person name="Shiratori Y."/>
            <person name="Masuda Y."/>
            <person name="Senoo K."/>
        </authorList>
    </citation>
    <scope>NUCLEOTIDE SEQUENCE [LARGE SCALE GENOMIC DNA]</scope>
    <source>
        <strain evidence="4">W79</strain>
    </source>
</reference>
<organism evidence="3 4">
    <name type="scientific">Mesoterricola silvestris</name>
    <dbReference type="NCBI Taxonomy" id="2927979"/>
    <lineage>
        <taxon>Bacteria</taxon>
        <taxon>Pseudomonadati</taxon>
        <taxon>Acidobacteriota</taxon>
        <taxon>Holophagae</taxon>
        <taxon>Holophagales</taxon>
        <taxon>Holophagaceae</taxon>
        <taxon>Mesoterricola</taxon>
    </lineage>
</organism>
<dbReference type="AlphaFoldDB" id="A0AA48GM00"/>
<proteinExistence type="inferred from homology"/>
<dbReference type="EMBL" id="AP027080">
    <property type="protein sequence ID" value="BDU71935.1"/>
    <property type="molecule type" value="Genomic_DNA"/>
</dbReference>
<evidence type="ECO:0000256" key="2">
    <source>
        <dbReference type="HAMAP-Rule" id="MF_00055"/>
    </source>
</evidence>
<dbReference type="KEGG" id="msil:METEAL_11090"/>
<dbReference type="PANTHER" id="PTHR11060">
    <property type="entry name" value="PROTEIN MEMO1"/>
    <property type="match status" value="1"/>
</dbReference>
<accession>A0AA48GM00</accession>
<dbReference type="RefSeq" id="WP_316414838.1">
    <property type="nucleotide sequence ID" value="NZ_AP027080.1"/>
</dbReference>
<dbReference type="Gene3D" id="3.40.830.10">
    <property type="entry name" value="LigB-like"/>
    <property type="match status" value="1"/>
</dbReference>
<evidence type="ECO:0000313" key="4">
    <source>
        <dbReference type="Proteomes" id="UP001238179"/>
    </source>
</evidence>
<dbReference type="NCBIfam" id="TIGR04336">
    <property type="entry name" value="AmmeMemoSam_B"/>
    <property type="match status" value="1"/>
</dbReference>
<keyword evidence="4" id="KW-1185">Reference proteome</keyword>
<protein>
    <recommendedName>
        <fullName evidence="2">MEMO1 family protein METEAL_11090</fullName>
    </recommendedName>
</protein>
<name>A0AA48GM00_9BACT</name>
<dbReference type="CDD" id="cd07361">
    <property type="entry name" value="MEMO_like"/>
    <property type="match status" value="1"/>
</dbReference>
<dbReference type="HAMAP" id="MF_00055">
    <property type="entry name" value="MEMO1"/>
    <property type="match status" value="1"/>
</dbReference>
<sequence>MGPIRQPAFAGSFYPADPRRLRDLVQGLLAQAPPGGPAPRAVIAPHAGYPYSGPVAAQAFARLGVGREGITRVAVLGPSHQVAFRGMAVSGAAGFATPLGTVPVDVETCEALQGLVAVRPLEDAHAREHSLEVQLPFLQVALGAFTLVPLVVGRAGPGEVAAVVERLWDLAGTVVVVSSDLSHYLGAAEARRVDLATAEAIRSLDAAALDEGAACGCAPVRGLLVAAARRGLRGEVLDLRNSGDTAGGRDRVVGYGAFAFA</sequence>
<gene>
    <name evidence="3" type="ORF">METEAL_11090</name>
</gene>
<dbReference type="PANTHER" id="PTHR11060:SF0">
    <property type="entry name" value="PROTEIN MEMO1"/>
    <property type="match status" value="1"/>
</dbReference>
<dbReference type="Pfam" id="PF01875">
    <property type="entry name" value="Memo"/>
    <property type="match status" value="1"/>
</dbReference>